<dbReference type="Pfam" id="PF13965">
    <property type="entry name" value="SID-1_RNA_chan"/>
    <property type="match status" value="1"/>
</dbReference>
<feature type="transmembrane region" description="Helical" evidence="9">
    <location>
        <begin position="330"/>
        <end position="355"/>
    </location>
</feature>
<keyword evidence="6 9" id="KW-0472">Membrane</keyword>
<feature type="transmembrane region" description="Helical" evidence="9">
    <location>
        <begin position="828"/>
        <end position="847"/>
    </location>
</feature>
<evidence type="ECO:0000313" key="11">
    <source>
        <dbReference type="EMBL" id="CAL8083334.1"/>
    </source>
</evidence>
<evidence type="ECO:0000256" key="6">
    <source>
        <dbReference type="ARBA" id="ARBA00023136"/>
    </source>
</evidence>
<comment type="caution">
    <text evidence="11">The sequence shown here is derived from an EMBL/GenBank/DDBJ whole genome shotgun (WGS) entry which is preliminary data.</text>
</comment>
<evidence type="ECO:0000256" key="8">
    <source>
        <dbReference type="SAM" id="MobiDB-lite"/>
    </source>
</evidence>
<feature type="transmembrane region" description="Helical" evidence="9">
    <location>
        <begin position="661"/>
        <end position="683"/>
    </location>
</feature>
<comment type="subcellular location">
    <subcellularLocation>
        <location evidence="1">Membrane</location>
        <topology evidence="1">Multi-pass membrane protein</topology>
    </subcellularLocation>
</comment>
<keyword evidence="12" id="KW-1185">Reference proteome</keyword>
<dbReference type="PANTHER" id="PTHR12185:SF14">
    <property type="entry name" value="CHOLESTEROL UPTAKE PROTEIN 1"/>
    <property type="match status" value="1"/>
</dbReference>
<evidence type="ECO:0000256" key="4">
    <source>
        <dbReference type="ARBA" id="ARBA00022729"/>
    </source>
</evidence>
<feature type="region of interest" description="Disordered" evidence="8">
    <location>
        <begin position="360"/>
        <end position="429"/>
    </location>
</feature>
<feature type="signal peptide" evidence="10">
    <location>
        <begin position="1"/>
        <end position="18"/>
    </location>
</feature>
<evidence type="ECO:0008006" key="13">
    <source>
        <dbReference type="Google" id="ProtNLM"/>
    </source>
</evidence>
<feature type="transmembrane region" description="Helical" evidence="9">
    <location>
        <begin position="778"/>
        <end position="797"/>
    </location>
</feature>
<dbReference type="Proteomes" id="UP001642540">
    <property type="component" value="Unassembled WGS sequence"/>
</dbReference>
<proteinExistence type="inferred from homology"/>
<protein>
    <recommendedName>
        <fullName evidence="13">SID1 transmembrane family member 1</fullName>
    </recommendedName>
</protein>
<accession>A0ABP1PZF1</accession>
<evidence type="ECO:0000256" key="3">
    <source>
        <dbReference type="ARBA" id="ARBA00022692"/>
    </source>
</evidence>
<evidence type="ECO:0000313" key="12">
    <source>
        <dbReference type="Proteomes" id="UP001642540"/>
    </source>
</evidence>
<dbReference type="InterPro" id="IPR025958">
    <property type="entry name" value="SID1_TM_fam"/>
</dbReference>
<reference evidence="11 12" key="1">
    <citation type="submission" date="2024-08" db="EMBL/GenBank/DDBJ databases">
        <authorList>
            <person name="Cucini C."/>
            <person name="Frati F."/>
        </authorList>
    </citation>
    <scope>NUCLEOTIDE SEQUENCE [LARGE SCALE GENOMIC DNA]</scope>
</reference>
<feature type="transmembrane region" description="Helical" evidence="9">
    <location>
        <begin position="532"/>
        <end position="550"/>
    </location>
</feature>
<feature type="transmembrane region" description="Helical" evidence="9">
    <location>
        <begin position="578"/>
        <end position="599"/>
    </location>
</feature>
<keyword evidence="7" id="KW-0325">Glycoprotein</keyword>
<dbReference type="EMBL" id="CAXLJM020000016">
    <property type="protein sequence ID" value="CAL8083334.1"/>
    <property type="molecule type" value="Genomic_DNA"/>
</dbReference>
<keyword evidence="5 9" id="KW-1133">Transmembrane helix</keyword>
<evidence type="ECO:0000256" key="10">
    <source>
        <dbReference type="SAM" id="SignalP"/>
    </source>
</evidence>
<keyword evidence="3 9" id="KW-0812">Transmembrane</keyword>
<feature type="transmembrane region" description="Helical" evidence="9">
    <location>
        <begin position="636"/>
        <end position="655"/>
    </location>
</feature>
<evidence type="ECO:0000256" key="1">
    <source>
        <dbReference type="ARBA" id="ARBA00004141"/>
    </source>
</evidence>
<organism evidence="11 12">
    <name type="scientific">Orchesella dallaii</name>
    <dbReference type="NCBI Taxonomy" id="48710"/>
    <lineage>
        <taxon>Eukaryota</taxon>
        <taxon>Metazoa</taxon>
        <taxon>Ecdysozoa</taxon>
        <taxon>Arthropoda</taxon>
        <taxon>Hexapoda</taxon>
        <taxon>Collembola</taxon>
        <taxon>Entomobryomorpha</taxon>
        <taxon>Entomobryoidea</taxon>
        <taxon>Orchesellidae</taxon>
        <taxon>Orchesellinae</taxon>
        <taxon>Orchesella</taxon>
    </lineage>
</organism>
<evidence type="ECO:0000256" key="5">
    <source>
        <dbReference type="ARBA" id="ARBA00022989"/>
    </source>
</evidence>
<gene>
    <name evidence="11" type="ORF">ODALV1_LOCUS5455</name>
</gene>
<feature type="chain" id="PRO_5046342607" description="SID1 transmembrane family member 1" evidence="10">
    <location>
        <begin position="19"/>
        <end position="862"/>
    </location>
</feature>
<evidence type="ECO:0000256" key="2">
    <source>
        <dbReference type="ARBA" id="ARBA00006618"/>
    </source>
</evidence>
<feature type="transmembrane region" description="Helical" evidence="9">
    <location>
        <begin position="744"/>
        <end position="766"/>
    </location>
</feature>
<name>A0ABP1PZF1_9HEXA</name>
<sequence length="862" mass="98845">MAILYFLGVLCFTMYVRGDDRAQLHNVSNASPEVGGNGDSQITLSTPHLHPVIIYGKVNETDTRNVSRNVQYIYVYTFKENRRLGNVSVDDIRIHVEVDDLAQVDYPITFVVQQQKTSLSWQLPVLSKFDRKVYRTASRTLCTENDALRGHRNGTNLSEESENDRTIVVSISTASADVVGFTVNVFVENNFIMKLDKAETVDISPLSPRFFEFFFTNSNSRFVLLEVTSNDTSCMTVSVQNASCPILDQENNVQFEGYWQTMSKKAGMTLRKEDFPYGFYVVFVMHGDDTRCRRSDDGNAQPLLYDYHLNNDRTKIVEFVIREKITDIEYLAAIFGTGGTFVVVYVFVFIVSCTYSCRSTVSSPQCMYPNSDDENNGEAGCSRAVTSDGPPHESDTSPIIGRMPPQTNAGHPPLQDEDPDNTSQHWLADSDSSLDETDIDFMDDANREKDVYRTSRGLCVAALARKNPRILAKKSQLYLYTLFTVAVFYALPVVQLVFTYQKVLHTTGNQDLCYYNYLCSHPLWLLSDFNHVYSNIGYIMLGLLFLLLVLRKERLHGKLALQDNRVELRCGIPRHFGLFYAMGFALMMEGILSACYHVCPNHSNFQFDTCFMYVNAILCMLKIYQTRHPDINASAYMAFTSLAFVVLLGVVGVMAGNLFFWIAFTLFHVLFCMFLSVQIYYLGRWRLDCGVFRRIYITWKNDCLAGPLTCLTPLYLDRMVLLSIANICNWTIAGYGMWKMPEDFASHLLLIFMSNLFLYSNFYILMKVTHREKILCQPALYILLSIVFWGLSLYVFIHRSTSWQLSPAESRTYNRECMLLRFYDTHDIWHFLSAFSMFFSFMILLTLDDDLVYVSRAKIPVF</sequence>
<evidence type="ECO:0000256" key="7">
    <source>
        <dbReference type="ARBA" id="ARBA00023180"/>
    </source>
</evidence>
<dbReference type="PANTHER" id="PTHR12185">
    <property type="entry name" value="SID1 TRANSMEMBRANE FAMILY MEMEBER"/>
    <property type="match status" value="1"/>
</dbReference>
<feature type="transmembrane region" description="Helical" evidence="9">
    <location>
        <begin position="477"/>
        <end position="498"/>
    </location>
</feature>
<comment type="similarity">
    <text evidence="2">Belongs to the SID1 family.</text>
</comment>
<keyword evidence="4 10" id="KW-0732">Signal</keyword>
<evidence type="ECO:0000256" key="9">
    <source>
        <dbReference type="SAM" id="Phobius"/>
    </source>
</evidence>